<feature type="domain" description="Insertion element IS150 protein InsJ-like helix-turn-helix" evidence="1">
    <location>
        <begin position="21"/>
        <end position="55"/>
    </location>
</feature>
<dbReference type="InterPro" id="IPR009057">
    <property type="entry name" value="Homeodomain-like_sf"/>
</dbReference>
<evidence type="ECO:0000313" key="2">
    <source>
        <dbReference type="EMBL" id="KAB3525911.1"/>
    </source>
</evidence>
<reference evidence="2 3" key="1">
    <citation type="submission" date="2019-10" db="EMBL/GenBank/DDBJ databases">
        <title>Alkaliphilus serpentinus sp. nov. and Alkaliphilus pronyensis sp. nov., two novel anaerobic alkaliphilic species isolated from the serpentinized-hosted hydrothermal field of the Prony Bay (New Caledonia).</title>
        <authorList>
            <person name="Postec A."/>
        </authorList>
    </citation>
    <scope>NUCLEOTIDE SEQUENCE [LARGE SCALE GENOMIC DNA]</scope>
    <source>
        <strain evidence="2 3">LacT</strain>
    </source>
</reference>
<dbReference type="Pfam" id="PF13518">
    <property type="entry name" value="HTH_28"/>
    <property type="match status" value="1"/>
</dbReference>
<dbReference type="SUPFAM" id="SSF46689">
    <property type="entry name" value="Homeodomain-like"/>
    <property type="match status" value="1"/>
</dbReference>
<gene>
    <name evidence="2" type="ORF">F8153_14355</name>
</gene>
<evidence type="ECO:0000259" key="1">
    <source>
        <dbReference type="Pfam" id="PF13518"/>
    </source>
</evidence>
<sequence length="332" mass="38597">MVTAMNKNLKFNILSEGQINGVSATCQKYNISRTIYYRWLKRYKAQGIEGLDDIKKDYIPINKTSAEIENALLGLFKNYPQYGPKAIKYLLEEMGHHISESAVFNVMKRNNLTNKESRIRFAKKKVDNITESLPPLSELKSGECWISWIIDYGKFEGIGNIYEYTLFDFKSRIACSRLYNDLSLNNFENLLTAVAIPVAQTLNLSLRYLCFFQDSRIIRQTRSSFHSRIDEILRDHGYDIKIHILQSSDALGKIDEIKKQYTEGCLSFLLPFIHGGASFSNLKIQFQKHIRAYNISHKTTFGKEIYTPIDYHNKLTNTKLILPLWAYIDRHY</sequence>
<protein>
    <submittedName>
        <fullName evidence="2">Helix-turn-helix domain-containing protein</fullName>
    </submittedName>
</protein>
<organism evidence="2 3">
    <name type="scientific">Alkaliphilus serpentinus</name>
    <dbReference type="NCBI Taxonomy" id="1482731"/>
    <lineage>
        <taxon>Bacteria</taxon>
        <taxon>Bacillati</taxon>
        <taxon>Bacillota</taxon>
        <taxon>Clostridia</taxon>
        <taxon>Peptostreptococcales</taxon>
        <taxon>Natronincolaceae</taxon>
        <taxon>Alkaliphilus</taxon>
    </lineage>
</organism>
<evidence type="ECO:0000313" key="3">
    <source>
        <dbReference type="Proteomes" id="UP000465601"/>
    </source>
</evidence>
<comment type="caution">
    <text evidence="2">The sequence shown here is derived from an EMBL/GenBank/DDBJ whole genome shotgun (WGS) entry which is preliminary data.</text>
</comment>
<dbReference type="AlphaFoldDB" id="A0A833HLJ0"/>
<name>A0A833HLJ0_9FIRM</name>
<dbReference type="OrthoDB" id="1705009at2"/>
<dbReference type="InterPro" id="IPR055247">
    <property type="entry name" value="InsJ-like_HTH"/>
</dbReference>
<proteinExistence type="predicted"/>
<keyword evidence="3" id="KW-1185">Reference proteome</keyword>
<accession>A0A833HLJ0</accession>
<dbReference type="Proteomes" id="UP000465601">
    <property type="component" value="Unassembled WGS sequence"/>
</dbReference>
<dbReference type="EMBL" id="WBZB01000055">
    <property type="protein sequence ID" value="KAB3525911.1"/>
    <property type="molecule type" value="Genomic_DNA"/>
</dbReference>